<proteinExistence type="predicted"/>
<sequence>MIKNKIIYLIIALLFLSNLIFADDLMIFGNKTFDVKNIKLDGDITRFVLENPDLSEGTSIDQALKLKVMGDLAPGIKINAVFDDTKVQNDNREITLFMTGKRFDGSIGDIMTSFKFSDLIYFNKKTQGIEIKDKKQNFYFLVAKSDGKIFSEIFTGKGAQQEYRLKFYPLVRGSETVLIDGKKLVKGTDYDIDYEDGSIFLENEVLPVESSSNIFVNYQYLEDEQAFKRYTYGLAYRRTYKRLDMGLNFFTDRDSKNSLIDDPSVKPNSHDNYSIFTKYNKERLNVDFESAFCTIDNNTLSDDNLVDRPIDTQANYLTIKYDSLVYDFTFKSQERDPGYSIIGKQEASVPMDQKTGIVSYTKDNIKLSYENTDLEQLVFNDPFLGITNAAPETFTKKIQNISYGFGNKIKVTGTSNQNDERAADGTNYESDVSSIKALYTKSDSLSFNLGVSKDEMENKTTLIKSKDLMKKDAGFNLQGSRGKLAYLFSDIEDKGDNIKNHNIDSQYFSGKLRSFISMKIRKEELKDQKVGDVSLNYQMTDDLSLMFRYNSSALLQLSGSNEVNVETILYNYKFDYSNDLYNVTSFHNLREKENKKTGQIENENILTTIDLSYNPYTFYTFRLKSTRVDNKNHRDIYFLSDDKNSLDITRTLDDRTNVVYTYRIDEKDDSRNTKNRYSETGNKISLKRTGARFEYSLSIESGERDYKSEQDYNNMIIGDFFKYNLNNYSNIKYTFSLREDKLENTLRYLEDELSFNRNINSKTFIKLYLKRRDVPEDDNGKAYSIDTLGISFDTNF</sequence>
<reference evidence="1 2" key="1">
    <citation type="submission" date="2017-11" db="EMBL/GenBank/DDBJ databases">
        <title>Genome-resolved metagenomics identifies genetic mobility, metabolic interactions, and unexpected diversity in perchlorate-reducing communities.</title>
        <authorList>
            <person name="Barnum T.P."/>
            <person name="Figueroa I.A."/>
            <person name="Carlstrom C.I."/>
            <person name="Lucas L.N."/>
            <person name="Engelbrektson A.L."/>
            <person name="Coates J.D."/>
        </authorList>
    </citation>
    <scope>NUCLEOTIDE SEQUENCE [LARGE SCALE GENOMIC DNA]</scope>
    <source>
        <strain evidence="1">BM706</strain>
    </source>
</reference>
<dbReference type="EMBL" id="PKTG01000074">
    <property type="protein sequence ID" value="PLX18038.1"/>
    <property type="molecule type" value="Genomic_DNA"/>
</dbReference>
<name>A0A2N5ZH57_MUIH1</name>
<dbReference type="AlphaFoldDB" id="A0A2N5ZH57"/>
<evidence type="ECO:0000313" key="1">
    <source>
        <dbReference type="EMBL" id="PLX18038.1"/>
    </source>
</evidence>
<accession>A0A2N5ZH57</accession>
<comment type="caution">
    <text evidence="1">The sequence shown here is derived from an EMBL/GenBank/DDBJ whole genome shotgun (WGS) entry which is preliminary data.</text>
</comment>
<organism evidence="1 2">
    <name type="scientific">Muiribacterium halophilum</name>
    <dbReference type="NCBI Taxonomy" id="2053465"/>
    <lineage>
        <taxon>Bacteria</taxon>
        <taxon>Candidatus Muiribacteriota</taxon>
        <taxon>Candidatus Muiribacteriia</taxon>
        <taxon>Candidatus Muiribacteriales</taxon>
        <taxon>Candidatus Muiribacteriaceae</taxon>
        <taxon>Candidatus Muiribacterium</taxon>
    </lineage>
</organism>
<gene>
    <name evidence="1" type="ORF">C0601_05760</name>
</gene>
<dbReference type="Proteomes" id="UP000234857">
    <property type="component" value="Unassembled WGS sequence"/>
</dbReference>
<protein>
    <submittedName>
        <fullName evidence="1">Uncharacterized protein</fullName>
    </submittedName>
</protein>
<evidence type="ECO:0000313" key="2">
    <source>
        <dbReference type="Proteomes" id="UP000234857"/>
    </source>
</evidence>